<dbReference type="Pfam" id="PF00581">
    <property type="entry name" value="Rhodanese"/>
    <property type="match status" value="1"/>
</dbReference>
<dbReference type="PROSITE" id="PS50056">
    <property type="entry name" value="TYR_PHOSPHATASE_2"/>
    <property type="match status" value="1"/>
</dbReference>
<dbReference type="PRINTS" id="PR00700">
    <property type="entry name" value="PRTYPHPHTASE"/>
</dbReference>
<dbReference type="Gene3D" id="3.40.250.10">
    <property type="entry name" value="Rhodanese-like domain"/>
    <property type="match status" value="1"/>
</dbReference>
<dbReference type="PANTHER" id="PTHR19134:SF561">
    <property type="entry name" value="PROTEIN TYROSINE PHOSPHATASE 36E, ISOFORM A"/>
    <property type="match status" value="1"/>
</dbReference>
<dbReference type="Gene3D" id="3.90.190.10">
    <property type="entry name" value="Protein tyrosine phosphatase superfamily"/>
    <property type="match status" value="1"/>
</dbReference>
<dbReference type="InterPro" id="IPR016130">
    <property type="entry name" value="Tyr_Pase_AS"/>
</dbReference>
<dbReference type="InterPro" id="IPR000242">
    <property type="entry name" value="PTP_cat"/>
</dbReference>
<evidence type="ECO:0000313" key="8">
    <source>
        <dbReference type="Proteomes" id="UP000769528"/>
    </source>
</evidence>
<reference evidence="7" key="2">
    <citation type="submission" date="2021-01" db="EMBL/GenBank/DDBJ databases">
        <authorList>
            <person name="Schikora-Tamarit M.A."/>
        </authorList>
    </citation>
    <scope>NUCLEOTIDE SEQUENCE</scope>
    <source>
        <strain evidence="7">CBS6341</strain>
    </source>
</reference>
<evidence type="ECO:0000256" key="1">
    <source>
        <dbReference type="ARBA" id="ARBA00009649"/>
    </source>
</evidence>
<evidence type="ECO:0000313" key="7">
    <source>
        <dbReference type="EMBL" id="KAH3678549.1"/>
    </source>
</evidence>
<dbReference type="InterPro" id="IPR050348">
    <property type="entry name" value="Protein-Tyr_Phosphatase"/>
</dbReference>
<comment type="caution">
    <text evidence="7">The sequence shown here is derived from an EMBL/GenBank/DDBJ whole genome shotgun (WGS) entry which is preliminary data.</text>
</comment>
<comment type="similarity">
    <text evidence="1">Belongs to the protein-tyrosine phosphatase family. Non-receptor class subfamily.</text>
</comment>
<dbReference type="GO" id="GO:0004725">
    <property type="term" value="F:protein tyrosine phosphatase activity"/>
    <property type="evidence" value="ECO:0007669"/>
    <property type="project" value="UniProtKB-EC"/>
</dbReference>
<organism evidence="7 8">
    <name type="scientific">Wickerhamomyces mucosus</name>
    <dbReference type="NCBI Taxonomy" id="1378264"/>
    <lineage>
        <taxon>Eukaryota</taxon>
        <taxon>Fungi</taxon>
        <taxon>Dikarya</taxon>
        <taxon>Ascomycota</taxon>
        <taxon>Saccharomycotina</taxon>
        <taxon>Saccharomycetes</taxon>
        <taxon>Phaffomycetales</taxon>
        <taxon>Wickerhamomycetaceae</taxon>
        <taxon>Wickerhamomyces</taxon>
    </lineage>
</organism>
<feature type="region of interest" description="Disordered" evidence="3">
    <location>
        <begin position="117"/>
        <end position="155"/>
    </location>
</feature>
<keyword evidence="8" id="KW-1185">Reference proteome</keyword>
<dbReference type="CDD" id="cd18533">
    <property type="entry name" value="PTP_fungal"/>
    <property type="match status" value="1"/>
</dbReference>
<dbReference type="PANTHER" id="PTHR19134">
    <property type="entry name" value="RECEPTOR-TYPE TYROSINE-PROTEIN PHOSPHATASE"/>
    <property type="match status" value="1"/>
</dbReference>
<accession>A0A9P8PWA6</accession>
<dbReference type="OrthoDB" id="6058203at2759"/>
<proteinExistence type="inferred from homology"/>
<dbReference type="AlphaFoldDB" id="A0A9P8PWA6"/>
<feature type="compositionally biased region" description="Low complexity" evidence="3">
    <location>
        <begin position="117"/>
        <end position="139"/>
    </location>
</feature>
<dbReference type="SMART" id="SM00194">
    <property type="entry name" value="PTPc"/>
    <property type="match status" value="1"/>
</dbReference>
<gene>
    <name evidence="7" type="ORF">WICMUC_001358</name>
</gene>
<dbReference type="InterPro" id="IPR000387">
    <property type="entry name" value="Tyr_Pase_dom"/>
</dbReference>
<dbReference type="SUPFAM" id="SSF52821">
    <property type="entry name" value="Rhodanese/Cell cycle control phosphatase"/>
    <property type="match status" value="1"/>
</dbReference>
<dbReference type="Proteomes" id="UP000769528">
    <property type="component" value="Unassembled WGS sequence"/>
</dbReference>
<dbReference type="SUPFAM" id="SSF52799">
    <property type="entry name" value="(Phosphotyrosine protein) phosphatases II"/>
    <property type="match status" value="1"/>
</dbReference>
<dbReference type="EC" id="3.1.3.48" evidence="2"/>
<feature type="domain" description="Tyrosine-protein phosphatase" evidence="4">
    <location>
        <begin position="462"/>
        <end position="687"/>
    </location>
</feature>
<evidence type="ECO:0000259" key="4">
    <source>
        <dbReference type="PROSITE" id="PS50055"/>
    </source>
</evidence>
<dbReference type="InterPro" id="IPR001763">
    <property type="entry name" value="Rhodanese-like_dom"/>
</dbReference>
<dbReference type="EMBL" id="JAEUBF010000438">
    <property type="protein sequence ID" value="KAH3678549.1"/>
    <property type="molecule type" value="Genomic_DNA"/>
</dbReference>
<dbReference type="SMART" id="SM00404">
    <property type="entry name" value="PTPc_motif"/>
    <property type="match status" value="1"/>
</dbReference>
<evidence type="ECO:0000256" key="3">
    <source>
        <dbReference type="SAM" id="MobiDB-lite"/>
    </source>
</evidence>
<dbReference type="InterPro" id="IPR003595">
    <property type="entry name" value="Tyr_Pase_cat"/>
</dbReference>
<name>A0A9P8PWA6_9ASCO</name>
<dbReference type="PROSITE" id="PS00383">
    <property type="entry name" value="TYR_PHOSPHATASE_1"/>
    <property type="match status" value="1"/>
</dbReference>
<dbReference type="InterPro" id="IPR036873">
    <property type="entry name" value="Rhodanese-like_dom_sf"/>
</dbReference>
<evidence type="ECO:0000256" key="2">
    <source>
        <dbReference type="ARBA" id="ARBA00013064"/>
    </source>
</evidence>
<feature type="domain" description="Rhodanese" evidence="6">
    <location>
        <begin position="205"/>
        <end position="326"/>
    </location>
</feature>
<reference evidence="7" key="1">
    <citation type="journal article" date="2021" name="Open Biol.">
        <title>Shared evolutionary footprints suggest mitochondrial oxidative damage underlies multiple complex I losses in fungi.</title>
        <authorList>
            <person name="Schikora-Tamarit M.A."/>
            <person name="Marcet-Houben M."/>
            <person name="Nosek J."/>
            <person name="Gabaldon T."/>
        </authorList>
    </citation>
    <scope>NUCLEOTIDE SEQUENCE</scope>
    <source>
        <strain evidence="7">CBS6341</strain>
    </source>
</reference>
<dbReference type="InterPro" id="IPR029021">
    <property type="entry name" value="Prot-tyrosine_phosphatase-like"/>
</dbReference>
<feature type="domain" description="Tyrosine specific protein phosphatases" evidence="5">
    <location>
        <begin position="596"/>
        <end position="678"/>
    </location>
</feature>
<dbReference type="Pfam" id="PF00102">
    <property type="entry name" value="Y_phosphatase"/>
    <property type="match status" value="1"/>
</dbReference>
<dbReference type="PROSITE" id="PS50206">
    <property type="entry name" value="RHODANESE_3"/>
    <property type="match status" value="1"/>
</dbReference>
<evidence type="ECO:0000259" key="6">
    <source>
        <dbReference type="PROSITE" id="PS50206"/>
    </source>
</evidence>
<protein>
    <recommendedName>
        <fullName evidence="2">protein-tyrosine-phosphatase</fullName>
        <ecNumber evidence="2">3.1.3.48</ecNumber>
    </recommendedName>
</protein>
<evidence type="ECO:0000259" key="5">
    <source>
        <dbReference type="PROSITE" id="PS50056"/>
    </source>
</evidence>
<dbReference type="PROSITE" id="PS50055">
    <property type="entry name" value="TYR_PHOSPHATASE_PTP"/>
    <property type="match status" value="1"/>
</dbReference>
<sequence>MIRNNFVFPDSYDSKNNTSKVMMNSIIKEEEEEETTFDNDVDFINKTNEQFSHINLNNDSYNSINSIDSSNSPGNSMYSFKLKRFNSTSSINSTTNPFANFESQVISPTNLFFKNSSSSSISTTPSSPSPSLNKSSTSPQILPHHHTHSQNHSISSISFHKKQYSNSSITSSNSLKSPSNKKFTKFPIQDRVELIENGKLESLIPTTNLLIIDVRSYLEFNKNHIKGSINFNLPTTLLKRSNFNLTKCLNNISPAEKSKLFEFLESSTVNHSKILIYDDFKIINNEIPLKIYGTINKFIEYDYNGDILILSNGFQSLQNDYPHLTQPLKDDEEIKSKPKFVNNRSLSLVNLPTLQALNLSNFSLPDKNTNDAGCGTFNFKIRHNEEIMDYDNDSRILDDFKQLSSNLSHPSEALPIWFQNLLNLPKQSLLNNFKTLEINEKNYINKLIRSNSLSSGIELGYKNRYKDIFPYEHSRVRLNDDLYINANHLNCHQILTNIRLDYIATQAPLLSTVSDFCQVLNDFKTNLIISLTNEFENGVEKCFPFWNQSSEIKSIDSFKLSENILIRKLSINNESVFQFQVLEWFDFDVIQECQKSDLLKLIFLKRELTSKGLINELTLVHCSAGCGRTGTFCTIDSIINSILNSDIKFNEDQDPIFQVVKIFREQRISMVQNLRQYLFIYEFLIYFFEIQKTNDGLLLDSMDLRFFQ</sequence>
<dbReference type="SMART" id="SM00450">
    <property type="entry name" value="RHOD"/>
    <property type="match status" value="1"/>
</dbReference>